<evidence type="ECO:0000256" key="2">
    <source>
        <dbReference type="PROSITE-ProRule" id="PRU01331"/>
    </source>
</evidence>
<dbReference type="STRING" id="1392250.A0A2I2GBW6"/>
<dbReference type="Gene3D" id="3.30.590.10">
    <property type="entry name" value="Glutamine synthetase/guanido kinase, catalytic domain"/>
    <property type="match status" value="1"/>
</dbReference>
<keyword evidence="6" id="KW-1185">Reference proteome</keyword>
<dbReference type="PROSITE" id="PS51987">
    <property type="entry name" value="GS_CATALYTIC"/>
    <property type="match status" value="1"/>
</dbReference>
<dbReference type="Pfam" id="PF00120">
    <property type="entry name" value="Gln-synt_C"/>
    <property type="match status" value="1"/>
</dbReference>
<dbReference type="InterPro" id="IPR008146">
    <property type="entry name" value="Gln_synth_cat_dom"/>
</dbReference>
<dbReference type="OrthoDB" id="3364440at2759"/>
<keyword evidence="1" id="KW-0436">Ligase</keyword>
<gene>
    <name evidence="5" type="ORF">P170DRAFT_405310</name>
</gene>
<dbReference type="GeneID" id="36554277"/>
<protein>
    <submittedName>
        <fullName evidence="5">FluG family protein</fullName>
    </submittedName>
</protein>
<feature type="domain" description="GS catalytic" evidence="4">
    <location>
        <begin position="115"/>
        <end position="445"/>
    </location>
</feature>
<evidence type="ECO:0000313" key="6">
    <source>
        <dbReference type="Proteomes" id="UP000234275"/>
    </source>
</evidence>
<dbReference type="SMART" id="SM01230">
    <property type="entry name" value="Gln-synt_C"/>
    <property type="match status" value="1"/>
</dbReference>
<accession>A0A2I2GBW6</accession>
<name>A0A2I2GBW6_9EURO</name>
<dbReference type="GO" id="GO:0004356">
    <property type="term" value="F:glutamine synthetase activity"/>
    <property type="evidence" value="ECO:0007669"/>
    <property type="project" value="InterPro"/>
</dbReference>
<dbReference type="PANTHER" id="PTHR43785:SF2">
    <property type="entry name" value="TYPE-1 GLUTAMINE SYNTHETASE 1"/>
    <property type="match status" value="1"/>
</dbReference>
<evidence type="ECO:0000259" key="4">
    <source>
        <dbReference type="PROSITE" id="PS51987"/>
    </source>
</evidence>
<dbReference type="EMBL" id="MSFO01000003">
    <property type="protein sequence ID" value="PLB50337.1"/>
    <property type="molecule type" value="Genomic_DNA"/>
</dbReference>
<dbReference type="InterPro" id="IPR014746">
    <property type="entry name" value="Gln_synth/guanido_kin_cat_dom"/>
</dbReference>
<dbReference type="Proteomes" id="UP000234275">
    <property type="component" value="Unassembled WGS sequence"/>
</dbReference>
<dbReference type="PANTHER" id="PTHR43785">
    <property type="entry name" value="GAMMA-GLUTAMYLPUTRESCINE SYNTHETASE"/>
    <property type="match status" value="1"/>
</dbReference>
<dbReference type="VEuPathDB" id="FungiDB:P170DRAFT_405310"/>
<dbReference type="SUPFAM" id="SSF55931">
    <property type="entry name" value="Glutamine synthetase/guanido kinase"/>
    <property type="match status" value="1"/>
</dbReference>
<dbReference type="AlphaFoldDB" id="A0A2I2GBW6"/>
<evidence type="ECO:0000256" key="1">
    <source>
        <dbReference type="ARBA" id="ARBA00022598"/>
    </source>
</evidence>
<sequence>MTKSSALARWQQFHANHPGVDFVWVLFTTYIGTNLVRVVPRPAFERLLETNQGISVPSVILHLLPRDNIADGGTLTGSFRLQPDLRSLSPSLHPNKAVVMASWTDRGKTPLDECARTKLDALAHSIEQKSNCSLLVGFELEFTLLRQRTLPDGRVTYEPANTDHAWCSMTRDDELLLGLLEEAVLALQSLGIMVQQFHAELAPGQWEFVLPPTSPLRAVDALVLARQTVMKLAIKHGYRATLHPRLSPTQPGTGAHVHISLNSASGAADASTAQSFFAGILDHFPALSAFTLPQEISYGRVAGGISSGGEYVCWGWENRETILRRIASERFEVKMMDGLANPYLGLCALLGAGVDGVRRGLVLSAGPCLGEPGRMSEQERAELGITTKMPAGLVESLECLEADEGLREVLGDALVSTYLAVKRGEMKVVQQMGPEEQRVWFISRY</sequence>
<proteinExistence type="inferred from homology"/>
<comment type="caution">
    <text evidence="5">The sequence shown here is derived from an EMBL/GenBank/DDBJ whole genome shotgun (WGS) entry which is preliminary data.</text>
</comment>
<evidence type="ECO:0000256" key="3">
    <source>
        <dbReference type="RuleBase" id="RU000384"/>
    </source>
</evidence>
<comment type="similarity">
    <text evidence="2 3">Belongs to the glutamine synthetase family.</text>
</comment>
<organism evidence="5 6">
    <name type="scientific">Aspergillus steynii IBT 23096</name>
    <dbReference type="NCBI Taxonomy" id="1392250"/>
    <lineage>
        <taxon>Eukaryota</taxon>
        <taxon>Fungi</taxon>
        <taxon>Dikarya</taxon>
        <taxon>Ascomycota</taxon>
        <taxon>Pezizomycotina</taxon>
        <taxon>Eurotiomycetes</taxon>
        <taxon>Eurotiomycetidae</taxon>
        <taxon>Eurotiales</taxon>
        <taxon>Aspergillaceae</taxon>
        <taxon>Aspergillus</taxon>
        <taxon>Aspergillus subgen. Circumdati</taxon>
    </lineage>
</organism>
<dbReference type="RefSeq" id="XP_024705639.1">
    <property type="nucleotide sequence ID" value="XM_024846578.1"/>
</dbReference>
<evidence type="ECO:0000313" key="5">
    <source>
        <dbReference type="EMBL" id="PLB50337.1"/>
    </source>
</evidence>
<reference evidence="5 6" key="1">
    <citation type="submission" date="2016-12" db="EMBL/GenBank/DDBJ databases">
        <title>The genomes of Aspergillus section Nigri reveals drivers in fungal speciation.</title>
        <authorList>
            <consortium name="DOE Joint Genome Institute"/>
            <person name="Vesth T.C."/>
            <person name="Nybo J."/>
            <person name="Theobald S."/>
            <person name="Brandl J."/>
            <person name="Frisvad J.C."/>
            <person name="Nielsen K.F."/>
            <person name="Lyhne E.K."/>
            <person name="Kogle M.E."/>
            <person name="Kuo A."/>
            <person name="Riley R."/>
            <person name="Clum A."/>
            <person name="Nolan M."/>
            <person name="Lipzen A."/>
            <person name="Salamov A."/>
            <person name="Henrissat B."/>
            <person name="Wiebenga A."/>
            <person name="De Vries R.P."/>
            <person name="Grigoriev I.V."/>
            <person name="Mortensen U.H."/>
            <person name="Andersen M.R."/>
            <person name="Baker S.E."/>
        </authorList>
    </citation>
    <scope>NUCLEOTIDE SEQUENCE [LARGE SCALE GENOMIC DNA]</scope>
    <source>
        <strain evidence="5 6">IBT 23096</strain>
    </source>
</reference>